<protein>
    <recommendedName>
        <fullName evidence="15">DNA polymerase IV</fullName>
        <shortName evidence="15">Pol IV</shortName>
        <ecNumber evidence="15">2.7.7.7</ecNumber>
    </recommendedName>
</protein>
<evidence type="ECO:0000256" key="14">
    <source>
        <dbReference type="ARBA" id="ARBA00049244"/>
    </source>
</evidence>
<comment type="subunit">
    <text evidence="15">Monomer.</text>
</comment>
<keyword evidence="9 15" id="KW-0227">DNA damage</keyword>
<evidence type="ECO:0000256" key="5">
    <source>
        <dbReference type="ARBA" id="ARBA00022679"/>
    </source>
</evidence>
<dbReference type="InterPro" id="IPR022880">
    <property type="entry name" value="DNApol_IV"/>
</dbReference>
<gene>
    <name evidence="15" type="primary">dinB</name>
    <name evidence="17" type="ORF">A2806_00870</name>
</gene>
<dbReference type="Gene3D" id="3.40.1170.60">
    <property type="match status" value="1"/>
</dbReference>
<evidence type="ECO:0000256" key="9">
    <source>
        <dbReference type="ARBA" id="ARBA00022763"/>
    </source>
</evidence>
<keyword evidence="12 15" id="KW-0238">DNA-binding</keyword>
<comment type="cofactor">
    <cofactor evidence="15">
        <name>Mg(2+)</name>
        <dbReference type="ChEBI" id="CHEBI:18420"/>
    </cofactor>
    <text evidence="15">Binds 2 magnesium ions per subunit.</text>
</comment>
<sequence length="380" mass="42682">MEKASDRVVLHIDLDAFFAAVEERDHPAFRGFPVVVGADPKAVRAAPRGELRPTGRGVVSTANYAARKYGVHSAQPISKAWQLCKEGEAKGGKPCIFFEGNFEKYGRESTKVMAIIRTYSENFEQAGIDEAYIELNPNDQTPMTKWRKKATQVAKEIKRQIKQQTKLICSIGIGPNKLVAKIASDFKKPDGLTVVPPEKVQEFLDPMPVLKIPGIGPKANLLFEKRGIRTVAALRKISRDNLIAWFGKWGEGIYTAARGKDNRPVREFHETKSIGREHTFDEDTFDAQELIATIKKLAAMVARDTKEENISFRTIELKIRSEGFITKTRAKTLPQAEKSTAVLERVGMALLLPFLDRRENPQHKKIRLLGLRVSNLVSYK</sequence>
<dbReference type="Proteomes" id="UP000177629">
    <property type="component" value="Unassembled WGS sequence"/>
</dbReference>
<keyword evidence="4 15" id="KW-0963">Cytoplasm</keyword>
<dbReference type="InterPro" id="IPR050116">
    <property type="entry name" value="DNA_polymerase-Y"/>
</dbReference>
<dbReference type="GO" id="GO:0003887">
    <property type="term" value="F:DNA-directed DNA polymerase activity"/>
    <property type="evidence" value="ECO:0007669"/>
    <property type="project" value="UniProtKB-UniRule"/>
</dbReference>
<evidence type="ECO:0000256" key="11">
    <source>
        <dbReference type="ARBA" id="ARBA00022932"/>
    </source>
</evidence>
<keyword evidence="13 15" id="KW-0234">DNA repair</keyword>
<dbReference type="Gene3D" id="3.30.70.270">
    <property type="match status" value="1"/>
</dbReference>
<comment type="function">
    <text evidence="15">Poorly processive, error-prone DNA polymerase involved in untargeted mutagenesis. Copies undamaged DNA at stalled replication forks, which arise in vivo from mismatched or misaligned primer ends. These misaligned primers can be extended by PolIV. Exhibits no 3'-5' exonuclease (proofreading) activity. May be involved in translesional synthesis, in conjunction with the beta clamp from PolIII.</text>
</comment>
<comment type="caution">
    <text evidence="17">The sequence shown here is derived from an EMBL/GenBank/DDBJ whole genome shotgun (WGS) entry which is preliminary data.</text>
</comment>
<evidence type="ECO:0000256" key="12">
    <source>
        <dbReference type="ARBA" id="ARBA00023125"/>
    </source>
</evidence>
<dbReference type="FunFam" id="3.30.1490.100:FF:000004">
    <property type="entry name" value="DNA polymerase IV"/>
    <property type="match status" value="1"/>
</dbReference>
<dbReference type="Gene3D" id="3.30.1490.100">
    <property type="entry name" value="DNA polymerase, Y-family, little finger domain"/>
    <property type="match status" value="1"/>
</dbReference>
<dbReference type="InterPro" id="IPR017961">
    <property type="entry name" value="DNA_pol_Y-fam_little_finger"/>
</dbReference>
<dbReference type="NCBIfam" id="NF002677">
    <property type="entry name" value="PRK02406.1"/>
    <property type="match status" value="1"/>
</dbReference>
<evidence type="ECO:0000256" key="8">
    <source>
        <dbReference type="ARBA" id="ARBA00022723"/>
    </source>
</evidence>
<dbReference type="Pfam" id="PF21999">
    <property type="entry name" value="IMS_HHH_1"/>
    <property type="match status" value="1"/>
</dbReference>
<evidence type="ECO:0000256" key="10">
    <source>
        <dbReference type="ARBA" id="ARBA00022842"/>
    </source>
</evidence>
<dbReference type="GO" id="GO:0005737">
    <property type="term" value="C:cytoplasm"/>
    <property type="evidence" value="ECO:0007669"/>
    <property type="project" value="UniProtKB-SubCell"/>
</dbReference>
<evidence type="ECO:0000256" key="4">
    <source>
        <dbReference type="ARBA" id="ARBA00022490"/>
    </source>
</evidence>
<dbReference type="HAMAP" id="MF_01113">
    <property type="entry name" value="DNApol_IV"/>
    <property type="match status" value="1"/>
</dbReference>
<dbReference type="PANTHER" id="PTHR11076:SF33">
    <property type="entry name" value="DNA POLYMERASE KAPPA"/>
    <property type="match status" value="1"/>
</dbReference>
<accession>A0A1G2PIM1</accession>
<dbReference type="GO" id="GO:0042276">
    <property type="term" value="P:error-prone translesion synthesis"/>
    <property type="evidence" value="ECO:0007669"/>
    <property type="project" value="TreeGrafter"/>
</dbReference>
<dbReference type="Pfam" id="PF11799">
    <property type="entry name" value="IMS_C"/>
    <property type="match status" value="1"/>
</dbReference>
<evidence type="ECO:0000256" key="2">
    <source>
        <dbReference type="ARBA" id="ARBA00010945"/>
    </source>
</evidence>
<dbReference type="CDD" id="cd03586">
    <property type="entry name" value="PolY_Pol_IV_kappa"/>
    <property type="match status" value="1"/>
</dbReference>
<feature type="domain" description="UmuC" evidence="16">
    <location>
        <begin position="9"/>
        <end position="216"/>
    </location>
</feature>
<dbReference type="InterPro" id="IPR001126">
    <property type="entry name" value="UmuC"/>
</dbReference>
<evidence type="ECO:0000256" key="6">
    <source>
        <dbReference type="ARBA" id="ARBA00022695"/>
    </source>
</evidence>
<comment type="similarity">
    <text evidence="2 15">Belongs to the DNA polymerase type-Y family.</text>
</comment>
<keyword evidence="11 15" id="KW-0239">DNA-directed DNA polymerase</keyword>
<dbReference type="PANTHER" id="PTHR11076">
    <property type="entry name" value="DNA REPAIR POLYMERASE UMUC / TRANSFERASE FAMILY MEMBER"/>
    <property type="match status" value="1"/>
</dbReference>
<dbReference type="Pfam" id="PF00817">
    <property type="entry name" value="IMS"/>
    <property type="match status" value="1"/>
</dbReference>
<dbReference type="InterPro" id="IPR053848">
    <property type="entry name" value="IMS_HHH_1"/>
</dbReference>
<feature type="binding site" evidence="15">
    <location>
        <position position="129"/>
    </location>
    <ligand>
        <name>Mg(2+)</name>
        <dbReference type="ChEBI" id="CHEBI:18420"/>
    </ligand>
</feature>
<evidence type="ECO:0000313" key="18">
    <source>
        <dbReference type="Proteomes" id="UP000177629"/>
    </source>
</evidence>
<proteinExistence type="inferred from homology"/>
<evidence type="ECO:0000313" key="17">
    <source>
        <dbReference type="EMBL" id="OHA48174.1"/>
    </source>
</evidence>
<evidence type="ECO:0000256" key="13">
    <source>
        <dbReference type="ARBA" id="ARBA00023204"/>
    </source>
</evidence>
<dbReference type="GO" id="GO:0003684">
    <property type="term" value="F:damaged DNA binding"/>
    <property type="evidence" value="ECO:0007669"/>
    <property type="project" value="InterPro"/>
</dbReference>
<reference evidence="17 18" key="1">
    <citation type="journal article" date="2016" name="Nat. Commun.">
        <title>Thousands of microbial genomes shed light on interconnected biogeochemical processes in an aquifer system.</title>
        <authorList>
            <person name="Anantharaman K."/>
            <person name="Brown C.T."/>
            <person name="Hug L.A."/>
            <person name="Sharon I."/>
            <person name="Castelle C.J."/>
            <person name="Probst A.J."/>
            <person name="Thomas B.C."/>
            <person name="Singh A."/>
            <person name="Wilkins M.J."/>
            <person name="Karaoz U."/>
            <person name="Brodie E.L."/>
            <person name="Williams K.H."/>
            <person name="Hubbard S.S."/>
            <person name="Banfield J.F."/>
        </authorList>
    </citation>
    <scope>NUCLEOTIDE SEQUENCE [LARGE SCALE GENOMIC DNA]</scope>
</reference>
<dbReference type="STRING" id="1802362.A2806_00870"/>
<dbReference type="EC" id="2.7.7.7" evidence="15"/>
<dbReference type="GO" id="GO:0006261">
    <property type="term" value="P:DNA-templated DNA replication"/>
    <property type="evidence" value="ECO:0007669"/>
    <property type="project" value="UniProtKB-UniRule"/>
</dbReference>
<dbReference type="GO" id="GO:0000287">
    <property type="term" value="F:magnesium ion binding"/>
    <property type="evidence" value="ECO:0007669"/>
    <property type="project" value="UniProtKB-UniRule"/>
</dbReference>
<feature type="binding site" evidence="15">
    <location>
        <position position="13"/>
    </location>
    <ligand>
        <name>Mg(2+)</name>
        <dbReference type="ChEBI" id="CHEBI:18420"/>
    </ligand>
</feature>
<evidence type="ECO:0000256" key="7">
    <source>
        <dbReference type="ARBA" id="ARBA00022705"/>
    </source>
</evidence>
<name>A0A1G2PIM1_9BACT</name>
<dbReference type="SUPFAM" id="SSF100879">
    <property type="entry name" value="Lesion bypass DNA polymerase (Y-family), little finger domain"/>
    <property type="match status" value="1"/>
</dbReference>
<keyword evidence="8 15" id="KW-0479">Metal-binding</keyword>
<keyword evidence="6 15" id="KW-0548">Nucleotidyltransferase</keyword>
<dbReference type="InterPro" id="IPR043128">
    <property type="entry name" value="Rev_trsase/Diguanyl_cyclase"/>
</dbReference>
<dbReference type="InterPro" id="IPR043502">
    <property type="entry name" value="DNA/RNA_pol_sf"/>
</dbReference>
<dbReference type="InterPro" id="IPR036775">
    <property type="entry name" value="DNA_pol_Y-fam_lit_finger_sf"/>
</dbReference>
<evidence type="ECO:0000259" key="16">
    <source>
        <dbReference type="PROSITE" id="PS50173"/>
    </source>
</evidence>
<comment type="catalytic activity">
    <reaction evidence="14 15">
        <text>DNA(n) + a 2'-deoxyribonucleoside 5'-triphosphate = DNA(n+1) + diphosphate</text>
        <dbReference type="Rhea" id="RHEA:22508"/>
        <dbReference type="Rhea" id="RHEA-COMP:17339"/>
        <dbReference type="Rhea" id="RHEA-COMP:17340"/>
        <dbReference type="ChEBI" id="CHEBI:33019"/>
        <dbReference type="ChEBI" id="CHEBI:61560"/>
        <dbReference type="ChEBI" id="CHEBI:173112"/>
        <dbReference type="EC" id="2.7.7.7"/>
    </reaction>
</comment>
<evidence type="ECO:0000256" key="3">
    <source>
        <dbReference type="ARBA" id="ARBA00022457"/>
    </source>
</evidence>
<dbReference type="GO" id="GO:0006281">
    <property type="term" value="P:DNA repair"/>
    <property type="evidence" value="ECO:0007669"/>
    <property type="project" value="UniProtKB-UniRule"/>
</dbReference>
<feature type="active site" evidence="15">
    <location>
        <position position="130"/>
    </location>
</feature>
<dbReference type="SUPFAM" id="SSF56672">
    <property type="entry name" value="DNA/RNA polymerases"/>
    <property type="match status" value="1"/>
</dbReference>
<dbReference type="Gene3D" id="1.10.150.20">
    <property type="entry name" value="5' to 3' exonuclease, C-terminal subdomain"/>
    <property type="match status" value="1"/>
</dbReference>
<keyword evidence="10 15" id="KW-0460">Magnesium</keyword>
<organism evidence="17 18">
    <name type="scientific">Candidatus Terrybacteria bacterium RIFCSPHIGHO2_01_FULL_48_17</name>
    <dbReference type="NCBI Taxonomy" id="1802362"/>
    <lineage>
        <taxon>Bacteria</taxon>
        <taxon>Candidatus Terryibacteriota</taxon>
    </lineage>
</organism>
<comment type="subcellular location">
    <subcellularLocation>
        <location evidence="1 15">Cytoplasm</location>
    </subcellularLocation>
</comment>
<dbReference type="AlphaFoldDB" id="A0A1G2PIM1"/>
<keyword evidence="3 15" id="KW-0515">Mutator protein</keyword>
<evidence type="ECO:0000256" key="1">
    <source>
        <dbReference type="ARBA" id="ARBA00004496"/>
    </source>
</evidence>
<evidence type="ECO:0000256" key="15">
    <source>
        <dbReference type="HAMAP-Rule" id="MF_01113"/>
    </source>
</evidence>
<keyword evidence="7 15" id="KW-0235">DNA replication</keyword>
<feature type="site" description="Substrate discrimination" evidence="15">
    <location>
        <position position="18"/>
    </location>
</feature>
<dbReference type="EMBL" id="MHSS01000008">
    <property type="protein sequence ID" value="OHA48174.1"/>
    <property type="molecule type" value="Genomic_DNA"/>
</dbReference>
<keyword evidence="5 15" id="KW-0808">Transferase</keyword>
<dbReference type="PROSITE" id="PS50173">
    <property type="entry name" value="UMUC"/>
    <property type="match status" value="1"/>
</dbReference>